<comment type="subcellular location">
    <subcellularLocation>
        <location evidence="1">Membrane</location>
        <topology evidence="1">Multi-pass membrane protein</topology>
    </subcellularLocation>
</comment>
<dbReference type="GO" id="GO:0015031">
    <property type="term" value="P:protein transport"/>
    <property type="evidence" value="ECO:0007669"/>
    <property type="project" value="UniProtKB-KW"/>
</dbReference>
<feature type="transmembrane region" description="Helical" evidence="1">
    <location>
        <begin position="110"/>
        <end position="131"/>
    </location>
</feature>
<feature type="transmembrane region" description="Helical" evidence="1">
    <location>
        <begin position="170"/>
        <end position="194"/>
    </location>
</feature>
<evidence type="ECO:0000313" key="3">
    <source>
        <dbReference type="EMBL" id="ELP91042.1"/>
    </source>
</evidence>
<dbReference type="RefSeq" id="XP_004257813.1">
    <property type="nucleotide sequence ID" value="XM_004257765.1"/>
</dbReference>
<dbReference type="PANTHER" id="PTHR23137:SF6">
    <property type="entry name" value="VESICLE TRANSPORT PROTEIN"/>
    <property type="match status" value="1"/>
</dbReference>
<protein>
    <recommendedName>
        <fullName evidence="1">Vesicle transport protein</fullName>
    </recommendedName>
</protein>
<reference evidence="3 4" key="1">
    <citation type="submission" date="2012-10" db="EMBL/GenBank/DDBJ databases">
        <authorList>
            <person name="Zafar N."/>
            <person name="Inman J."/>
            <person name="Hall N."/>
            <person name="Lorenzi H."/>
            <person name="Caler E."/>
        </authorList>
    </citation>
    <scope>NUCLEOTIDE SEQUENCE [LARGE SCALE GENOMIC DNA]</scope>
    <source>
        <strain evidence="3 4">IP1</strain>
    </source>
</reference>
<keyword evidence="1" id="KW-0812">Transmembrane</keyword>
<keyword evidence="1" id="KW-1133">Transmembrane helix</keyword>
<evidence type="ECO:0000313" key="4">
    <source>
        <dbReference type="Proteomes" id="UP000014680"/>
    </source>
</evidence>
<keyword evidence="4" id="KW-1185">Reference proteome</keyword>
<sequence>MGNKGDSNAISLLFFLKLIQLIRRTNNKKAMSKETRKSMDLPKHEVRDGIITLHRNTLGDIFITKYQKVFICFPLSPAVRFVGFVFSFLVGLFLLFITLPLTGIYSTKPIILMCFYIISKTCLYIALFFLASPWRQCILICRPVRFSTTAFHVIGMVGVWLTIFSVSDSVLVLILSLLLQIVMITFYCLSYLSFTHNVLFDCIKRPHIPLLKHSKKDTEEEFKTTDPSDADQIHIEIPLEQKK</sequence>
<feature type="signal peptide" evidence="2">
    <location>
        <begin position="1"/>
        <end position="24"/>
    </location>
</feature>
<comment type="function">
    <text evidence="1">May be involved in fusion of retrograde transport vesicles derived from an endocytic compartment with the Golgi complex.</text>
</comment>
<gene>
    <name evidence="3" type="ORF">EIN_267680</name>
</gene>
<keyword evidence="2" id="KW-0732">Signal</keyword>
<dbReference type="GO" id="GO:0016020">
    <property type="term" value="C:membrane"/>
    <property type="evidence" value="ECO:0007669"/>
    <property type="project" value="UniProtKB-SubCell"/>
</dbReference>
<dbReference type="GeneID" id="14890003"/>
<keyword evidence="1" id="KW-0653">Protein transport</keyword>
<dbReference type="PANTHER" id="PTHR23137">
    <property type="entry name" value="VESICLE TRANSPORT PROTEIN-RELATED"/>
    <property type="match status" value="1"/>
</dbReference>
<feature type="transmembrane region" description="Helical" evidence="1">
    <location>
        <begin position="143"/>
        <end position="164"/>
    </location>
</feature>
<dbReference type="VEuPathDB" id="AmoebaDB:EIN_267680"/>
<comment type="similarity">
    <text evidence="1">Belongs to the SFT2 family.</text>
</comment>
<dbReference type="Proteomes" id="UP000014680">
    <property type="component" value="Unassembled WGS sequence"/>
</dbReference>
<feature type="transmembrane region" description="Helical" evidence="1">
    <location>
        <begin position="81"/>
        <end position="104"/>
    </location>
</feature>
<dbReference type="OrthoDB" id="30309at2759"/>
<dbReference type="KEGG" id="eiv:EIN_267680"/>
<dbReference type="EMBL" id="KB206479">
    <property type="protein sequence ID" value="ELP91042.1"/>
    <property type="molecule type" value="Genomic_DNA"/>
</dbReference>
<accession>A0A0A1UBJ3</accession>
<proteinExistence type="inferred from homology"/>
<keyword evidence="1" id="KW-0813">Transport</keyword>
<keyword evidence="1" id="KW-0472">Membrane</keyword>
<feature type="chain" id="PRO_5001980404" description="Vesicle transport protein" evidence="2">
    <location>
        <begin position="25"/>
        <end position="243"/>
    </location>
</feature>
<name>A0A0A1UBJ3_ENTIV</name>
<dbReference type="InterPro" id="IPR011691">
    <property type="entry name" value="Vesicle_transpt_SFT2"/>
</dbReference>
<evidence type="ECO:0000256" key="1">
    <source>
        <dbReference type="RuleBase" id="RU363111"/>
    </source>
</evidence>
<organism evidence="3 4">
    <name type="scientific">Entamoeba invadens IP1</name>
    <dbReference type="NCBI Taxonomy" id="370355"/>
    <lineage>
        <taxon>Eukaryota</taxon>
        <taxon>Amoebozoa</taxon>
        <taxon>Evosea</taxon>
        <taxon>Archamoebae</taxon>
        <taxon>Mastigamoebida</taxon>
        <taxon>Entamoebidae</taxon>
        <taxon>Entamoeba</taxon>
    </lineage>
</organism>
<evidence type="ECO:0000256" key="2">
    <source>
        <dbReference type="SAM" id="SignalP"/>
    </source>
</evidence>
<dbReference type="GO" id="GO:0016192">
    <property type="term" value="P:vesicle-mediated transport"/>
    <property type="evidence" value="ECO:0007669"/>
    <property type="project" value="InterPro"/>
</dbReference>
<dbReference type="AlphaFoldDB" id="A0A0A1UBJ3"/>